<dbReference type="InterPro" id="IPR024535">
    <property type="entry name" value="RHGA/B-epi-like_pectate_lyase"/>
</dbReference>
<dbReference type="Pfam" id="PF12708">
    <property type="entry name" value="Pect-lyase_RHGA_epim"/>
    <property type="match status" value="1"/>
</dbReference>
<evidence type="ECO:0000256" key="4">
    <source>
        <dbReference type="RuleBase" id="RU361169"/>
    </source>
</evidence>
<dbReference type="InterPro" id="IPR011050">
    <property type="entry name" value="Pectin_lyase_fold/virulence"/>
</dbReference>
<accession>A0A512AXE5</accession>
<dbReference type="SMART" id="SM00710">
    <property type="entry name" value="PbH1"/>
    <property type="match status" value="6"/>
</dbReference>
<keyword evidence="3 4" id="KW-0326">Glycosidase</keyword>
<gene>
    <name evidence="6" type="ORF">AAE02nite_20470</name>
</gene>
<evidence type="ECO:0000256" key="3">
    <source>
        <dbReference type="ARBA" id="ARBA00023295"/>
    </source>
</evidence>
<protein>
    <submittedName>
        <fullName evidence="6">Polygalacturonase</fullName>
    </submittedName>
</protein>
<dbReference type="InterPro" id="IPR012334">
    <property type="entry name" value="Pectin_lyas_fold"/>
</dbReference>
<organism evidence="6 7">
    <name type="scientific">Adhaeribacter aerolatus</name>
    <dbReference type="NCBI Taxonomy" id="670289"/>
    <lineage>
        <taxon>Bacteria</taxon>
        <taxon>Pseudomonadati</taxon>
        <taxon>Bacteroidota</taxon>
        <taxon>Cytophagia</taxon>
        <taxon>Cytophagales</taxon>
        <taxon>Hymenobacteraceae</taxon>
        <taxon>Adhaeribacter</taxon>
    </lineage>
</organism>
<reference evidence="6 7" key="1">
    <citation type="submission" date="2019-07" db="EMBL/GenBank/DDBJ databases">
        <title>Whole genome shotgun sequence of Adhaeribacter aerolatus NBRC 106133.</title>
        <authorList>
            <person name="Hosoyama A."/>
            <person name="Uohara A."/>
            <person name="Ohji S."/>
            <person name="Ichikawa N."/>
        </authorList>
    </citation>
    <scope>NUCLEOTIDE SEQUENCE [LARGE SCALE GENOMIC DNA]</scope>
    <source>
        <strain evidence="6 7">NBRC 106133</strain>
    </source>
</reference>
<dbReference type="PANTHER" id="PTHR31339:SF9">
    <property type="entry name" value="PLASMIN AND FIBRONECTIN-BINDING PROTEIN A"/>
    <property type="match status" value="1"/>
</dbReference>
<dbReference type="AlphaFoldDB" id="A0A512AXE5"/>
<comment type="similarity">
    <text evidence="1 4">Belongs to the glycosyl hydrolase 28 family.</text>
</comment>
<name>A0A512AXE5_9BACT</name>
<evidence type="ECO:0000313" key="7">
    <source>
        <dbReference type="Proteomes" id="UP000321532"/>
    </source>
</evidence>
<evidence type="ECO:0000313" key="6">
    <source>
        <dbReference type="EMBL" id="GEO04383.1"/>
    </source>
</evidence>
<dbReference type="InterPro" id="IPR006626">
    <property type="entry name" value="PbH1"/>
</dbReference>
<dbReference type="InterPro" id="IPR051801">
    <property type="entry name" value="GH28_Enzymes"/>
</dbReference>
<evidence type="ECO:0000259" key="5">
    <source>
        <dbReference type="Pfam" id="PF12708"/>
    </source>
</evidence>
<dbReference type="OrthoDB" id="9795222at2"/>
<keyword evidence="7" id="KW-1185">Reference proteome</keyword>
<dbReference type="SUPFAM" id="SSF51126">
    <property type="entry name" value="Pectin lyase-like"/>
    <property type="match status" value="2"/>
</dbReference>
<dbReference type="RefSeq" id="WP_146897650.1">
    <property type="nucleotide sequence ID" value="NZ_BJYS01000014.1"/>
</dbReference>
<proteinExistence type="inferred from homology"/>
<dbReference type="Proteomes" id="UP000321532">
    <property type="component" value="Unassembled WGS sequence"/>
</dbReference>
<evidence type="ECO:0000256" key="2">
    <source>
        <dbReference type="ARBA" id="ARBA00022801"/>
    </source>
</evidence>
<feature type="domain" description="Rhamnogalacturonase A/B/Epimerase-like pectate lyase" evidence="5">
    <location>
        <begin position="32"/>
        <end position="154"/>
    </location>
</feature>
<dbReference type="PROSITE" id="PS00502">
    <property type="entry name" value="POLYGALACTURONASE"/>
    <property type="match status" value="1"/>
</dbReference>
<dbReference type="Pfam" id="PF00295">
    <property type="entry name" value="Glyco_hydro_28"/>
    <property type="match status" value="1"/>
</dbReference>
<dbReference type="InterPro" id="IPR000743">
    <property type="entry name" value="Glyco_hydro_28"/>
</dbReference>
<evidence type="ECO:0000256" key="1">
    <source>
        <dbReference type="ARBA" id="ARBA00008834"/>
    </source>
</evidence>
<comment type="caution">
    <text evidence="6">The sequence shown here is derived from an EMBL/GenBank/DDBJ whole genome shotgun (WGS) entry which is preliminary data.</text>
</comment>
<dbReference type="EMBL" id="BJYS01000014">
    <property type="protein sequence ID" value="GEO04383.1"/>
    <property type="molecule type" value="Genomic_DNA"/>
</dbReference>
<sequence>MRFSSINILSLLIFCTIAFTAWKTPVKNNIYYNVLDYGAKNNGSKIATEAIKKAIAAASAKGGGTVYFPAGEYLTGPIHLKSNITIFIDAGALIKFSDNFDDYLPMVPSRYEGIDVTSFSPLFYANKAENITIQGRGTIDGQGKKWWDFAEGQSRKSNDSKWQKEFHRLNQDILRPDLPGVIERGFLRPPFIQFMSCKNILIEGITIINSPFWTVNPEFCENVTITGVTINNPPSPNTDGINPESCKNVHISNCHISVGDDCITIKSGKDRAGRKMAAPAENYTITNCTMLSGHGGVVIGSEMSGDVRKITISNCIFDGTDRGIRIKSARGRGGIVEEIRVDNIIMKNIREQAIVLDLQYAKTQPEPVSERTPRFRNIHFSDITAEGNQAAFLNGLAEMPIENITFSNLNIQAKTGFTIKEAKNIEFHNVQINAATGPAITAENVNNIEIEGVKTYSPQPGLPVVKLTNVADAFIYNSSPRPGTEIFLQLTGDKTKSIILEGNNFRHVKTPVLKDKEVTDSPKMNASKIAVE</sequence>
<keyword evidence="2 4" id="KW-0378">Hydrolase</keyword>
<dbReference type="GO" id="GO:0005975">
    <property type="term" value="P:carbohydrate metabolic process"/>
    <property type="evidence" value="ECO:0007669"/>
    <property type="project" value="InterPro"/>
</dbReference>
<dbReference type="GO" id="GO:0004650">
    <property type="term" value="F:polygalacturonase activity"/>
    <property type="evidence" value="ECO:0007669"/>
    <property type="project" value="InterPro"/>
</dbReference>
<dbReference type="PANTHER" id="PTHR31339">
    <property type="entry name" value="PECTIN LYASE-RELATED"/>
    <property type="match status" value="1"/>
</dbReference>
<dbReference type="Gene3D" id="2.160.20.10">
    <property type="entry name" value="Single-stranded right-handed beta-helix, Pectin lyase-like"/>
    <property type="match status" value="1"/>
</dbReference>